<dbReference type="PANTHER" id="PTHR42938:SF46">
    <property type="entry name" value="D-3-PHOSPHOGLYCERATE DEHYDROGENASE 2, CHLOROPLASTIC"/>
    <property type="match status" value="1"/>
</dbReference>
<feature type="compositionally biased region" description="Low complexity" evidence="4">
    <location>
        <begin position="35"/>
        <end position="51"/>
    </location>
</feature>
<proteinExistence type="inferred from homology"/>
<dbReference type="CDD" id="cd12173">
    <property type="entry name" value="PGDH_4"/>
    <property type="match status" value="1"/>
</dbReference>
<keyword evidence="3" id="KW-0520">NAD</keyword>
<dbReference type="PROSITE" id="PS00670">
    <property type="entry name" value="D_2_HYDROXYACID_DH_2"/>
    <property type="match status" value="1"/>
</dbReference>
<protein>
    <recommendedName>
        <fullName evidence="5">D-isomer specific 2-hydroxyacid dehydrogenase NAD-binding domain-containing protein</fullName>
    </recommendedName>
</protein>
<organism evidence="6">
    <name type="scientific">Ananas comosus var. bracteatus</name>
    <name type="common">red pineapple</name>
    <dbReference type="NCBI Taxonomy" id="296719"/>
    <lineage>
        <taxon>Eukaryota</taxon>
        <taxon>Viridiplantae</taxon>
        <taxon>Streptophyta</taxon>
        <taxon>Embryophyta</taxon>
        <taxon>Tracheophyta</taxon>
        <taxon>Spermatophyta</taxon>
        <taxon>Magnoliopsida</taxon>
        <taxon>Liliopsida</taxon>
        <taxon>Poales</taxon>
        <taxon>Bromeliaceae</taxon>
        <taxon>Bromelioideae</taxon>
        <taxon>Ananas</taxon>
    </lineage>
</organism>
<reference evidence="6" key="1">
    <citation type="submission" date="2020-07" db="EMBL/GenBank/DDBJ databases">
        <authorList>
            <person name="Lin J."/>
        </authorList>
    </citation>
    <scope>NUCLEOTIDE SEQUENCE</scope>
</reference>
<dbReference type="GO" id="GO:0051287">
    <property type="term" value="F:NAD binding"/>
    <property type="evidence" value="ECO:0007669"/>
    <property type="project" value="InterPro"/>
</dbReference>
<feature type="region of interest" description="Disordered" evidence="4">
    <location>
        <begin position="1"/>
        <end position="51"/>
    </location>
</feature>
<dbReference type="PROSITE" id="PS00065">
    <property type="entry name" value="D_2_HYDROXYACID_DH_1"/>
    <property type="match status" value="1"/>
</dbReference>
<evidence type="ECO:0000259" key="5">
    <source>
        <dbReference type="Pfam" id="PF02826"/>
    </source>
</evidence>
<dbReference type="EMBL" id="LR862149">
    <property type="protein sequence ID" value="CAD1831983.1"/>
    <property type="molecule type" value="Genomic_DNA"/>
</dbReference>
<evidence type="ECO:0000256" key="1">
    <source>
        <dbReference type="ARBA" id="ARBA00005854"/>
    </source>
</evidence>
<feature type="compositionally biased region" description="Pro residues" evidence="4">
    <location>
        <begin position="25"/>
        <end position="34"/>
    </location>
</feature>
<dbReference type="InterPro" id="IPR029753">
    <property type="entry name" value="D-isomer_DH_CS"/>
</dbReference>
<keyword evidence="2" id="KW-0560">Oxidoreductase</keyword>
<dbReference type="InterPro" id="IPR036291">
    <property type="entry name" value="NAD(P)-bd_dom_sf"/>
</dbReference>
<gene>
    <name evidence="6" type="ORF">CB5_LOCUS15194</name>
</gene>
<accession>A0A6V7PMV5</accession>
<evidence type="ECO:0000256" key="3">
    <source>
        <dbReference type="ARBA" id="ARBA00023027"/>
    </source>
</evidence>
<dbReference type="FunFam" id="3.40.50.720:FF:000021">
    <property type="entry name" value="D-3-phosphoglycerate dehydrogenase"/>
    <property type="match status" value="1"/>
</dbReference>
<name>A0A6V7PMV5_ANACO</name>
<dbReference type="SUPFAM" id="SSF52283">
    <property type="entry name" value="Formate/glycerate dehydrogenase catalytic domain-like"/>
    <property type="match status" value="1"/>
</dbReference>
<sequence length="373" mass="39081">MALAPPKPLFPSPSSSAVAVAELSPSPPPSPPSSAAPDPHSSASASPMTEYLAPPRRAAARRPLCAVADAAAVAAEAEDAGSPRPRVLVAEKLGEAGLELLRGFAEVDCGYNLPPEDLRARIARCDALIVRSGTKVTREVFEAAAGRLKVVGRAGVGIDNVDLQAATEHGCLVVNAPTANTVAAAEHGIALLAAMARNVAQADASMKAGKWQRNKYVGVSLVGKTLAVMGFGKVGSEVARRAKGLGMHVIAHDPYAPADRARAIGVELVSFDEAISTADFISLHMPLTANTSKLFNDETFSKVKKGVRIINVARGGVIDEDALVRALDSGTVAQAALDVFAEEPRQRIASWCCMKMLLLHRISELAQLKLRKV</sequence>
<evidence type="ECO:0000313" key="6">
    <source>
        <dbReference type="EMBL" id="CAD1831983.1"/>
    </source>
</evidence>
<dbReference type="GO" id="GO:0004617">
    <property type="term" value="F:phosphoglycerate dehydrogenase activity"/>
    <property type="evidence" value="ECO:0007669"/>
    <property type="project" value="TreeGrafter"/>
</dbReference>
<evidence type="ECO:0000256" key="4">
    <source>
        <dbReference type="SAM" id="MobiDB-lite"/>
    </source>
</evidence>
<comment type="similarity">
    <text evidence="1">Belongs to the D-isomer specific 2-hydroxyacid dehydrogenase family.</text>
</comment>
<dbReference type="PANTHER" id="PTHR42938">
    <property type="entry name" value="FORMATE DEHYDROGENASE 1"/>
    <property type="match status" value="1"/>
</dbReference>
<dbReference type="Pfam" id="PF02826">
    <property type="entry name" value="2-Hacid_dh_C"/>
    <property type="match status" value="1"/>
</dbReference>
<dbReference type="PROSITE" id="PS00671">
    <property type="entry name" value="D_2_HYDROXYACID_DH_3"/>
    <property type="match status" value="1"/>
</dbReference>
<dbReference type="InterPro" id="IPR029752">
    <property type="entry name" value="D-isomer_DH_CS1"/>
</dbReference>
<feature type="compositionally biased region" description="Low complexity" evidence="4">
    <location>
        <begin position="12"/>
        <end position="24"/>
    </location>
</feature>
<feature type="domain" description="D-isomer specific 2-hydroxyacid dehydrogenase NAD-binding" evidence="5">
    <location>
        <begin position="189"/>
        <end position="352"/>
    </location>
</feature>
<dbReference type="GO" id="GO:0009570">
    <property type="term" value="C:chloroplast stroma"/>
    <property type="evidence" value="ECO:0007669"/>
    <property type="project" value="TreeGrafter"/>
</dbReference>
<dbReference type="Gene3D" id="3.40.50.720">
    <property type="entry name" value="NAD(P)-binding Rossmann-like Domain"/>
    <property type="match status" value="2"/>
</dbReference>
<dbReference type="SUPFAM" id="SSF51735">
    <property type="entry name" value="NAD(P)-binding Rossmann-fold domains"/>
    <property type="match status" value="1"/>
</dbReference>
<evidence type="ECO:0000256" key="2">
    <source>
        <dbReference type="ARBA" id="ARBA00023002"/>
    </source>
</evidence>
<feature type="compositionally biased region" description="Pro residues" evidence="4">
    <location>
        <begin position="1"/>
        <end position="11"/>
    </location>
</feature>
<dbReference type="InterPro" id="IPR006140">
    <property type="entry name" value="D-isomer_DH_NAD-bd"/>
</dbReference>
<dbReference type="AlphaFoldDB" id="A0A6V7PMV5"/>